<comment type="caution">
    <text evidence="3">The sequence shown here is derived from an EMBL/GenBank/DDBJ whole genome shotgun (WGS) entry which is preliminary data.</text>
</comment>
<evidence type="ECO:0000313" key="4">
    <source>
        <dbReference type="Proteomes" id="UP001558713"/>
    </source>
</evidence>
<name>A0ABD1AS04_CARAN</name>
<dbReference type="Pfam" id="PF03080">
    <property type="entry name" value="Neprosin"/>
    <property type="match status" value="1"/>
</dbReference>
<proteinExistence type="predicted"/>
<dbReference type="Pfam" id="PF14365">
    <property type="entry name" value="Neprosin_AP"/>
    <property type="match status" value="1"/>
</dbReference>
<evidence type="ECO:0000256" key="1">
    <source>
        <dbReference type="SAM" id="SignalP"/>
    </source>
</evidence>
<feature type="signal peptide" evidence="1">
    <location>
        <begin position="1"/>
        <end position="28"/>
    </location>
</feature>
<dbReference type="InterPro" id="IPR025521">
    <property type="entry name" value="Neprosin_propep"/>
</dbReference>
<keyword evidence="4" id="KW-1185">Reference proteome</keyword>
<protein>
    <submittedName>
        <fullName evidence="3">Protein neprosin</fullName>
    </submittedName>
</protein>
<dbReference type="AlphaFoldDB" id="A0ABD1AS04"/>
<sequence length="400" mass="44895">MELGYPVMCMILLCSMLCCSLMMSHCHGIVEPAETLKSFEDFAIEQKLKIINKPAVKIIKSIYGERYGCVDFYKQPGFDHPSMKNHTFHYKMRLMSYSEGSKMKKELLNKKTFGHLWKNGVGCPTGTVPILRITKNDLLRLKSFGGDHSNPRSSWSNTYKLESSSNQTHHFAVVRTKGKPRIYNGASMNVRVLTPSVAAANQFSSARLHFQIGNDYIQAGWTVYPQLYPGPAGTRLFVCTNAGGRSCYNNLCPDGIIMVRKDLIFDRVLTEMNVTIAILKDKNDGNWWLLLGPSEIKVGFWPANRFKESSGTKVEWGGEVYSSSLPSPPMGNGHFPVGNPKMDSYIRLISTVDANYKTDDVVKNTETFSDNNDCYKVRDTTESFWEPAGHILVYGGPGCK</sequence>
<evidence type="ECO:0000313" key="3">
    <source>
        <dbReference type="EMBL" id="KAL1201631.1"/>
    </source>
</evidence>
<keyword evidence="1" id="KW-0732">Signal</keyword>
<evidence type="ECO:0000259" key="2">
    <source>
        <dbReference type="PROSITE" id="PS52045"/>
    </source>
</evidence>
<dbReference type="EMBL" id="JBANAX010000584">
    <property type="protein sequence ID" value="KAL1201631.1"/>
    <property type="molecule type" value="Genomic_DNA"/>
</dbReference>
<feature type="chain" id="PRO_5044764929" evidence="1">
    <location>
        <begin position="29"/>
        <end position="400"/>
    </location>
</feature>
<feature type="domain" description="Neprosin PEP catalytic" evidence="2">
    <location>
        <begin position="164"/>
        <end position="400"/>
    </location>
</feature>
<organism evidence="3 4">
    <name type="scientific">Cardamine amara subsp. amara</name>
    <dbReference type="NCBI Taxonomy" id="228776"/>
    <lineage>
        <taxon>Eukaryota</taxon>
        <taxon>Viridiplantae</taxon>
        <taxon>Streptophyta</taxon>
        <taxon>Embryophyta</taxon>
        <taxon>Tracheophyta</taxon>
        <taxon>Spermatophyta</taxon>
        <taxon>Magnoliopsida</taxon>
        <taxon>eudicotyledons</taxon>
        <taxon>Gunneridae</taxon>
        <taxon>Pentapetalae</taxon>
        <taxon>rosids</taxon>
        <taxon>malvids</taxon>
        <taxon>Brassicales</taxon>
        <taxon>Brassicaceae</taxon>
        <taxon>Cardamineae</taxon>
        <taxon>Cardamine</taxon>
    </lineage>
</organism>
<dbReference type="InterPro" id="IPR053168">
    <property type="entry name" value="Glutamic_endopeptidase"/>
</dbReference>
<dbReference type="PANTHER" id="PTHR31589:SF223">
    <property type="entry name" value="PROTEIN, PUTATIVE (DUF239)-RELATED"/>
    <property type="match status" value="1"/>
</dbReference>
<gene>
    <name evidence="3" type="ORF">V5N11_006177</name>
</gene>
<dbReference type="InterPro" id="IPR004314">
    <property type="entry name" value="Neprosin"/>
</dbReference>
<dbReference type="PROSITE" id="PS52045">
    <property type="entry name" value="NEPROSIN_PEP_CD"/>
    <property type="match status" value="1"/>
</dbReference>
<dbReference type="Proteomes" id="UP001558713">
    <property type="component" value="Unassembled WGS sequence"/>
</dbReference>
<accession>A0ABD1AS04</accession>
<reference evidence="3 4" key="1">
    <citation type="submission" date="2024-04" db="EMBL/GenBank/DDBJ databases">
        <title>Genome assembly C_amara_ONT_v2.</title>
        <authorList>
            <person name="Yant L."/>
            <person name="Moore C."/>
            <person name="Slenker M."/>
        </authorList>
    </citation>
    <scope>NUCLEOTIDE SEQUENCE [LARGE SCALE GENOMIC DNA]</scope>
    <source>
        <tissue evidence="3">Leaf</tissue>
    </source>
</reference>
<dbReference type="PANTHER" id="PTHR31589">
    <property type="entry name" value="PROTEIN, PUTATIVE (DUF239)-RELATED-RELATED"/>
    <property type="match status" value="1"/>
</dbReference>